<evidence type="ECO:0000256" key="2">
    <source>
        <dbReference type="ARBA" id="ARBA00022448"/>
    </source>
</evidence>
<keyword evidence="3 5" id="KW-0732">Signal</keyword>
<keyword evidence="8" id="KW-1185">Reference proteome</keyword>
<keyword evidence="2" id="KW-0813">Transport</keyword>
<comment type="similarity">
    <text evidence="1">Belongs to the leucine-binding protein family.</text>
</comment>
<dbReference type="PANTHER" id="PTHR30483">
    <property type="entry name" value="LEUCINE-SPECIFIC-BINDING PROTEIN"/>
    <property type="match status" value="1"/>
</dbReference>
<dbReference type="RefSeq" id="WP_119397803.1">
    <property type="nucleotide sequence ID" value="NZ_QWJJ01000003.1"/>
</dbReference>
<dbReference type="AlphaFoldDB" id="A0A399J3K4"/>
<evidence type="ECO:0000256" key="4">
    <source>
        <dbReference type="ARBA" id="ARBA00022970"/>
    </source>
</evidence>
<dbReference type="GO" id="GO:0006865">
    <property type="term" value="P:amino acid transport"/>
    <property type="evidence" value="ECO:0007669"/>
    <property type="project" value="UniProtKB-KW"/>
</dbReference>
<dbReference type="InterPro" id="IPR000709">
    <property type="entry name" value="Leu_Ile_Val-bd"/>
</dbReference>
<feature type="signal peptide" evidence="5">
    <location>
        <begin position="1"/>
        <end position="21"/>
    </location>
</feature>
<evidence type="ECO:0000256" key="5">
    <source>
        <dbReference type="SAM" id="SignalP"/>
    </source>
</evidence>
<dbReference type="EMBL" id="QWJJ01000003">
    <property type="protein sequence ID" value="RII39924.1"/>
    <property type="molecule type" value="Genomic_DNA"/>
</dbReference>
<feature type="chain" id="PRO_5017178949" evidence="5">
    <location>
        <begin position="22"/>
        <end position="385"/>
    </location>
</feature>
<dbReference type="Proteomes" id="UP000265848">
    <property type="component" value="Unassembled WGS sequence"/>
</dbReference>
<name>A0A399J3K4_9RHOB</name>
<protein>
    <submittedName>
        <fullName evidence="7">ABC transporter substrate-binding protein</fullName>
    </submittedName>
</protein>
<dbReference type="InterPro" id="IPR028082">
    <property type="entry name" value="Peripla_BP_I"/>
</dbReference>
<dbReference type="InterPro" id="IPR051010">
    <property type="entry name" value="BCAA_transport"/>
</dbReference>
<organism evidence="7 8">
    <name type="scientific">Pseudooceanicola sediminis</name>
    <dbReference type="NCBI Taxonomy" id="2211117"/>
    <lineage>
        <taxon>Bacteria</taxon>
        <taxon>Pseudomonadati</taxon>
        <taxon>Pseudomonadota</taxon>
        <taxon>Alphaproteobacteria</taxon>
        <taxon>Rhodobacterales</taxon>
        <taxon>Paracoccaceae</taxon>
        <taxon>Pseudooceanicola</taxon>
    </lineage>
</organism>
<dbReference type="Gene3D" id="3.40.50.2300">
    <property type="match status" value="2"/>
</dbReference>
<dbReference type="Pfam" id="PF13458">
    <property type="entry name" value="Peripla_BP_6"/>
    <property type="match status" value="1"/>
</dbReference>
<comment type="caution">
    <text evidence="7">The sequence shown here is derived from an EMBL/GenBank/DDBJ whole genome shotgun (WGS) entry which is preliminary data.</text>
</comment>
<gene>
    <name evidence="7" type="ORF">DL237_04305</name>
</gene>
<reference evidence="7 8" key="1">
    <citation type="submission" date="2018-08" db="EMBL/GenBank/DDBJ databases">
        <title>Pseudooceanicola sediminis CY03 in the family Rhodobacteracea.</title>
        <authorList>
            <person name="Zhang Y.-J."/>
        </authorList>
    </citation>
    <scope>NUCLEOTIDE SEQUENCE [LARGE SCALE GENOMIC DNA]</scope>
    <source>
        <strain evidence="7 8">CY03</strain>
    </source>
</reference>
<dbReference type="SUPFAM" id="SSF53822">
    <property type="entry name" value="Periplasmic binding protein-like I"/>
    <property type="match status" value="1"/>
</dbReference>
<evidence type="ECO:0000313" key="8">
    <source>
        <dbReference type="Proteomes" id="UP000265848"/>
    </source>
</evidence>
<feature type="domain" description="Leucine-binding protein" evidence="6">
    <location>
        <begin position="25"/>
        <end position="356"/>
    </location>
</feature>
<dbReference type="OrthoDB" id="435355at2"/>
<dbReference type="PRINTS" id="PR00337">
    <property type="entry name" value="LEUILEVALBP"/>
</dbReference>
<evidence type="ECO:0000256" key="1">
    <source>
        <dbReference type="ARBA" id="ARBA00010062"/>
    </source>
</evidence>
<dbReference type="InterPro" id="IPR028081">
    <property type="entry name" value="Leu-bd"/>
</dbReference>
<evidence type="ECO:0000259" key="6">
    <source>
        <dbReference type="Pfam" id="PF13458"/>
    </source>
</evidence>
<evidence type="ECO:0000256" key="3">
    <source>
        <dbReference type="ARBA" id="ARBA00022729"/>
    </source>
</evidence>
<accession>A0A399J3K4</accession>
<dbReference type="CDD" id="cd06359">
    <property type="entry name" value="PBP1_Nba-like"/>
    <property type="match status" value="1"/>
</dbReference>
<sequence>MTRNLTLAAALMLTAAAPALAQDTTLKIGVLVTLSGPPAVLGEHARDGALLAVEELGMVGGLKTEVFVVDAEGKPDVAAQKARELVERDDVDFVVGPIFSNVLNAIAGPITEEAFLVSPNAGPSSFAGEGCNPNLFVVSYQNDQMPTVLAEQMNKDGVGSAFILAPNYQAGKDSLNGFKTVFKGDVASELYVPLGQLDYSAELAQIAAMQPEAVYAFLPGGMGVNFVKQYEQAGLKTIPLLTAFTVDETTLPAEQDAAVGMLSGTNWAPDLDNAANTAFVSSFEAAYGYVPALYAAGGYDAIKLIDSAVKATGGDLADKDALRSALMAADFTSVRGKFSFSANHFPVQDFYLAKAIKREDGKYATSIVETVFSNYADAYVDQCKM</sequence>
<keyword evidence="4" id="KW-0029">Amino-acid transport</keyword>
<evidence type="ECO:0000313" key="7">
    <source>
        <dbReference type="EMBL" id="RII39924.1"/>
    </source>
</evidence>
<dbReference type="PANTHER" id="PTHR30483:SF6">
    <property type="entry name" value="PERIPLASMIC BINDING PROTEIN OF ABC TRANSPORTER FOR NATURAL AMINO ACIDS"/>
    <property type="match status" value="1"/>
</dbReference>
<proteinExistence type="inferred from homology"/>